<protein>
    <submittedName>
        <fullName evidence="12 13">G_PROTEIN_RECEP_F1_2 domain-containing protein</fullName>
    </submittedName>
</protein>
<keyword evidence="6 9" id="KW-0472">Membrane</keyword>
<sequence length="488" mass="55531">MNNSYNLNTSYLYVDDYSDSNTITPFDTNIVNEVTLSPENAVLMKDIFASLFLCCFIVGFIGNSYVIYMIINVISSLSFFGCGKPCTSPQNQNSQHVYIYVLGLSLADLLLISHLPFLIIELKQGQWTYGTILCKVFYFGESVNKLLSSFIMTVLSWDRFLAACYSLNSLKIRTTKTAIFVLLGCFTVATLLLTPVLLNAKVSEIQYNGDMIKKCYFEAGSYFLFYSFLFGYCLPAIFIIFFYTKVLIKIRSSAKKFHTAIIHCSANLNRNIIKQGSITNITSFGGTRVQQVTKRIIAVVVFYFICWTPYWVLNFLIFTGLMFKIAPQYIVSIIMFSSHLLICFNSMVNPFLYALINCELRQQHYKAMLRKKNSVRIATAGALGIIVKHSQRFITPKTFGINFDTDFKWKDDKYQNTSLQSTPTKIVLTNTQSSNALLEDDTSNLLIKNNLEKKRHSTVRFGGNNNFEEIAHYCDIKELCSSSGDIFL</sequence>
<keyword evidence="7" id="KW-0675">Receptor</keyword>
<name>A0A0K0EGP7_STRER</name>
<dbReference type="InterPro" id="IPR017452">
    <property type="entry name" value="GPCR_Rhodpsn_7TM"/>
</dbReference>
<dbReference type="SUPFAM" id="SSF81321">
    <property type="entry name" value="Family A G protein-coupled receptor-like"/>
    <property type="match status" value="1"/>
</dbReference>
<dbReference type="GO" id="GO:0005886">
    <property type="term" value="C:plasma membrane"/>
    <property type="evidence" value="ECO:0007669"/>
    <property type="project" value="UniProtKB-SubCell"/>
</dbReference>
<dbReference type="Gene3D" id="1.20.1070.10">
    <property type="entry name" value="Rhodopsin 7-helix transmembrane proteins"/>
    <property type="match status" value="1"/>
</dbReference>
<evidence type="ECO:0000256" key="3">
    <source>
        <dbReference type="ARBA" id="ARBA00022692"/>
    </source>
</evidence>
<evidence type="ECO:0000259" key="10">
    <source>
        <dbReference type="PROSITE" id="PS50262"/>
    </source>
</evidence>
<feature type="domain" description="G-protein coupled receptors family 1 profile" evidence="10">
    <location>
        <begin position="62"/>
        <end position="353"/>
    </location>
</feature>
<comment type="subcellular location">
    <subcellularLocation>
        <location evidence="1">Cell membrane</location>
        <topology evidence="1">Multi-pass membrane protein</topology>
    </subcellularLocation>
</comment>
<dbReference type="WBParaSite" id="TCONS_00016878.p1">
    <property type="protein sequence ID" value="TCONS_00016878.p1"/>
    <property type="gene ID" value="XLOC_011521"/>
</dbReference>
<dbReference type="GO" id="GO:0043005">
    <property type="term" value="C:neuron projection"/>
    <property type="evidence" value="ECO:0007669"/>
    <property type="project" value="TreeGrafter"/>
</dbReference>
<feature type="transmembrane region" description="Helical" evidence="9">
    <location>
        <begin position="97"/>
        <end position="120"/>
    </location>
</feature>
<dbReference type="CDD" id="cd00637">
    <property type="entry name" value="7tm_classA_rhodopsin-like"/>
    <property type="match status" value="1"/>
</dbReference>
<dbReference type="Pfam" id="PF00001">
    <property type="entry name" value="7tm_1"/>
    <property type="match status" value="1"/>
</dbReference>
<feature type="transmembrane region" description="Helical" evidence="9">
    <location>
        <begin position="296"/>
        <end position="323"/>
    </location>
</feature>
<evidence type="ECO:0000256" key="4">
    <source>
        <dbReference type="ARBA" id="ARBA00022989"/>
    </source>
</evidence>
<keyword evidence="5" id="KW-0297">G-protein coupled receptor</keyword>
<dbReference type="STRING" id="6248.A0A0K0EGP7"/>
<evidence type="ECO:0000313" key="11">
    <source>
        <dbReference type="Proteomes" id="UP000035681"/>
    </source>
</evidence>
<dbReference type="PROSITE" id="PS50262">
    <property type="entry name" value="G_PROTEIN_RECEP_F1_2"/>
    <property type="match status" value="1"/>
</dbReference>
<evidence type="ECO:0000256" key="6">
    <source>
        <dbReference type="ARBA" id="ARBA00023136"/>
    </source>
</evidence>
<accession>A0A0K0EGP7</accession>
<evidence type="ECO:0000256" key="2">
    <source>
        <dbReference type="ARBA" id="ARBA00022475"/>
    </source>
</evidence>
<evidence type="ECO:0000256" key="7">
    <source>
        <dbReference type="ARBA" id="ARBA00023170"/>
    </source>
</evidence>
<dbReference type="PANTHER" id="PTHR24229:SF40">
    <property type="entry name" value="ALLATOSTATIN C RECEPTOR 1-RELATED"/>
    <property type="match status" value="1"/>
</dbReference>
<evidence type="ECO:0000313" key="12">
    <source>
        <dbReference type="WBParaSite" id="SSTP_0000865800.1"/>
    </source>
</evidence>
<evidence type="ECO:0000256" key="9">
    <source>
        <dbReference type="SAM" id="Phobius"/>
    </source>
</evidence>
<proteinExistence type="predicted"/>
<evidence type="ECO:0000256" key="1">
    <source>
        <dbReference type="ARBA" id="ARBA00004651"/>
    </source>
</evidence>
<organism evidence="12">
    <name type="scientific">Strongyloides stercoralis</name>
    <name type="common">Threadworm</name>
    <dbReference type="NCBI Taxonomy" id="6248"/>
    <lineage>
        <taxon>Eukaryota</taxon>
        <taxon>Metazoa</taxon>
        <taxon>Ecdysozoa</taxon>
        <taxon>Nematoda</taxon>
        <taxon>Chromadorea</taxon>
        <taxon>Rhabditida</taxon>
        <taxon>Tylenchina</taxon>
        <taxon>Panagrolaimomorpha</taxon>
        <taxon>Strongyloidoidea</taxon>
        <taxon>Strongyloididae</taxon>
        <taxon>Strongyloides</taxon>
    </lineage>
</organism>
<dbReference type="PANTHER" id="PTHR24229">
    <property type="entry name" value="NEUROPEPTIDES RECEPTOR"/>
    <property type="match status" value="1"/>
</dbReference>
<dbReference type="PRINTS" id="PR00237">
    <property type="entry name" value="GPCRRHODOPSN"/>
</dbReference>
<dbReference type="GO" id="GO:0004930">
    <property type="term" value="F:G protein-coupled receptor activity"/>
    <property type="evidence" value="ECO:0007669"/>
    <property type="project" value="UniProtKB-KW"/>
</dbReference>
<dbReference type="AlphaFoldDB" id="A0A0K0EGP7"/>
<keyword evidence="11" id="KW-1185">Reference proteome</keyword>
<feature type="transmembrane region" description="Helical" evidence="9">
    <location>
        <begin position="47"/>
        <end position="71"/>
    </location>
</feature>
<keyword evidence="4 9" id="KW-1133">Transmembrane helix</keyword>
<feature type="transmembrane region" description="Helical" evidence="9">
    <location>
        <begin position="179"/>
        <end position="200"/>
    </location>
</feature>
<dbReference type="InterPro" id="IPR000276">
    <property type="entry name" value="GPCR_Rhodpsn"/>
</dbReference>
<keyword evidence="3 9" id="KW-0812">Transmembrane</keyword>
<keyword evidence="8" id="KW-0807">Transducer</keyword>
<evidence type="ECO:0000256" key="5">
    <source>
        <dbReference type="ARBA" id="ARBA00023040"/>
    </source>
</evidence>
<keyword evidence="2" id="KW-1003">Cell membrane</keyword>
<feature type="transmembrane region" description="Helical" evidence="9">
    <location>
        <begin position="220"/>
        <end position="243"/>
    </location>
</feature>
<dbReference type="WBParaSite" id="SSTP_0000865800.1">
    <property type="protein sequence ID" value="SSTP_0000865800.1"/>
    <property type="gene ID" value="SSTP_0000865800"/>
</dbReference>
<evidence type="ECO:0000313" key="13">
    <source>
        <dbReference type="WBParaSite" id="TCONS_00016878.p1"/>
    </source>
</evidence>
<dbReference type="Proteomes" id="UP000035681">
    <property type="component" value="Unplaced"/>
</dbReference>
<feature type="transmembrane region" description="Helical" evidence="9">
    <location>
        <begin position="329"/>
        <end position="356"/>
    </location>
</feature>
<reference evidence="12" key="1">
    <citation type="submission" date="2015-08" db="UniProtKB">
        <authorList>
            <consortium name="WormBaseParasite"/>
        </authorList>
    </citation>
    <scope>IDENTIFICATION</scope>
</reference>
<evidence type="ECO:0000256" key="8">
    <source>
        <dbReference type="ARBA" id="ARBA00023224"/>
    </source>
</evidence>
<dbReference type="GO" id="GO:0042277">
    <property type="term" value="F:peptide binding"/>
    <property type="evidence" value="ECO:0007669"/>
    <property type="project" value="TreeGrafter"/>
</dbReference>